<feature type="transmembrane region" description="Helical" evidence="12">
    <location>
        <begin position="323"/>
        <end position="342"/>
    </location>
</feature>
<evidence type="ECO:0000256" key="7">
    <source>
        <dbReference type="ARBA" id="ARBA00022989"/>
    </source>
</evidence>
<evidence type="ECO:0000313" key="14">
    <source>
        <dbReference type="Proteomes" id="UP000635606"/>
    </source>
</evidence>
<dbReference type="GO" id="GO:0005886">
    <property type="term" value="C:plasma membrane"/>
    <property type="evidence" value="ECO:0007669"/>
    <property type="project" value="UniProtKB-SubCell"/>
</dbReference>
<gene>
    <name evidence="13" type="primary">corA_1</name>
    <name evidence="13" type="ORF">Voc01_010280</name>
</gene>
<keyword evidence="8" id="KW-0406">Ion transport</keyword>
<dbReference type="InterPro" id="IPR002523">
    <property type="entry name" value="MgTranspt_CorA/ZnTranspt_ZntB"/>
</dbReference>
<keyword evidence="9 12" id="KW-0472">Membrane</keyword>
<evidence type="ECO:0000256" key="12">
    <source>
        <dbReference type="SAM" id="Phobius"/>
    </source>
</evidence>
<comment type="caution">
    <text evidence="13">The sequence shown here is derived from an EMBL/GenBank/DDBJ whole genome shotgun (WGS) entry which is preliminary data.</text>
</comment>
<dbReference type="FunFam" id="1.20.58.340:FF:000004">
    <property type="entry name" value="Magnesium transport protein CorA"/>
    <property type="match status" value="1"/>
</dbReference>
<proteinExistence type="inferred from homology"/>
<evidence type="ECO:0000256" key="11">
    <source>
        <dbReference type="ARBA" id="ARBA00045497"/>
    </source>
</evidence>
<keyword evidence="3" id="KW-0813">Transport</keyword>
<comment type="subcellular location">
    <subcellularLocation>
        <location evidence="1">Cell membrane</location>
        <topology evidence="1">Multi-pass membrane protein</topology>
    </subcellularLocation>
</comment>
<keyword evidence="7 12" id="KW-1133">Transmembrane helix</keyword>
<comment type="catalytic activity">
    <reaction evidence="10">
        <text>Mg(2+)(in) = Mg(2+)(out)</text>
        <dbReference type="Rhea" id="RHEA:29827"/>
        <dbReference type="ChEBI" id="CHEBI:18420"/>
    </reaction>
</comment>
<accession>A0A8J3ZRB7</accession>
<dbReference type="Proteomes" id="UP000635606">
    <property type="component" value="Unassembled WGS sequence"/>
</dbReference>
<name>A0A8J3ZRB7_9ACTN</name>
<keyword evidence="5 12" id="KW-0812">Transmembrane</keyword>
<dbReference type="PANTHER" id="PTHR46494:SF1">
    <property type="entry name" value="CORA FAMILY METAL ION TRANSPORTER (EUROFUNG)"/>
    <property type="match status" value="1"/>
</dbReference>
<dbReference type="SUPFAM" id="SSF144083">
    <property type="entry name" value="Magnesium transport protein CorA, transmembrane region"/>
    <property type="match status" value="1"/>
</dbReference>
<dbReference type="Gene3D" id="1.20.58.340">
    <property type="entry name" value="Magnesium transport protein CorA, transmembrane region"/>
    <property type="match status" value="2"/>
</dbReference>
<dbReference type="InterPro" id="IPR045863">
    <property type="entry name" value="CorA_TM1_TM2"/>
</dbReference>
<evidence type="ECO:0000256" key="10">
    <source>
        <dbReference type="ARBA" id="ARBA00034269"/>
    </source>
</evidence>
<evidence type="ECO:0000256" key="3">
    <source>
        <dbReference type="ARBA" id="ARBA00022448"/>
    </source>
</evidence>
<dbReference type="AlphaFoldDB" id="A0A8J3ZRB7"/>
<evidence type="ECO:0000256" key="5">
    <source>
        <dbReference type="ARBA" id="ARBA00022692"/>
    </source>
</evidence>
<dbReference type="CDD" id="cd12830">
    <property type="entry name" value="MtCorA-like"/>
    <property type="match status" value="1"/>
</dbReference>
<reference evidence="13" key="1">
    <citation type="submission" date="2021-01" db="EMBL/GenBank/DDBJ databases">
        <title>Whole genome shotgun sequence of Virgisporangium ochraceum NBRC 16418.</title>
        <authorList>
            <person name="Komaki H."/>
            <person name="Tamura T."/>
        </authorList>
    </citation>
    <scope>NUCLEOTIDE SEQUENCE</scope>
    <source>
        <strain evidence="13">NBRC 16418</strain>
    </source>
</reference>
<keyword evidence="14" id="KW-1185">Reference proteome</keyword>
<dbReference type="RefSeq" id="WP_203926096.1">
    <property type="nucleotide sequence ID" value="NZ_BOPH01000015.1"/>
</dbReference>
<dbReference type="GO" id="GO:0050897">
    <property type="term" value="F:cobalt ion binding"/>
    <property type="evidence" value="ECO:0007669"/>
    <property type="project" value="TreeGrafter"/>
</dbReference>
<dbReference type="GO" id="GO:0015095">
    <property type="term" value="F:magnesium ion transmembrane transporter activity"/>
    <property type="evidence" value="ECO:0007669"/>
    <property type="project" value="TreeGrafter"/>
</dbReference>
<comment type="similarity">
    <text evidence="2">Belongs to the CorA metal ion transporter (MIT) (TC 1.A.35) family.</text>
</comment>
<dbReference type="InterPro" id="IPR045861">
    <property type="entry name" value="CorA_cytoplasmic_dom"/>
</dbReference>
<evidence type="ECO:0000256" key="6">
    <source>
        <dbReference type="ARBA" id="ARBA00022842"/>
    </source>
</evidence>
<dbReference type="GO" id="GO:0000287">
    <property type="term" value="F:magnesium ion binding"/>
    <property type="evidence" value="ECO:0007669"/>
    <property type="project" value="TreeGrafter"/>
</dbReference>
<evidence type="ECO:0000313" key="13">
    <source>
        <dbReference type="EMBL" id="GIJ66111.1"/>
    </source>
</evidence>
<dbReference type="Pfam" id="PF01544">
    <property type="entry name" value="CorA"/>
    <property type="match status" value="1"/>
</dbReference>
<keyword evidence="4" id="KW-1003">Cell membrane</keyword>
<organism evidence="13 14">
    <name type="scientific">Virgisporangium ochraceum</name>
    <dbReference type="NCBI Taxonomy" id="65505"/>
    <lineage>
        <taxon>Bacteria</taxon>
        <taxon>Bacillati</taxon>
        <taxon>Actinomycetota</taxon>
        <taxon>Actinomycetes</taxon>
        <taxon>Micromonosporales</taxon>
        <taxon>Micromonosporaceae</taxon>
        <taxon>Virgisporangium</taxon>
    </lineage>
</organism>
<sequence length="380" mass="43535">MAELPVERVLPRAFKAPVRVMSRMLNTTHATPPDEPAVEASENDAIVECGLYLDGVRRPERLHYTEALHRAREHGNGFVWLGLKEPTAAQLGHIAETFALHELAVEDAVTRGQRPKVERYADMTFCTMRTARYVEHEELTANSEIVETGDMMMFIGEHFIITVRHGDACNLGRIRSQLDQRPELLRHGPWAVAYAVYDLVVDVYLDVVGSIEDDIDVIEEVVFATESRAGRHRSGRIQRIYQLKRELMEFKRAVLPLQRPLNGLVTREVVDLPKEIRRYFRDVHDHLNRAGEQVLYFDDLLNSVLQARLAQVTVDQNNDMRKIAAWAGIAAVWTALAGIYGMNFKYIPELDWRFGYPAVWAILLVVTAIMYRAFRRSGWL</sequence>
<dbReference type="GO" id="GO:0015087">
    <property type="term" value="F:cobalt ion transmembrane transporter activity"/>
    <property type="evidence" value="ECO:0007669"/>
    <property type="project" value="TreeGrafter"/>
</dbReference>
<dbReference type="EMBL" id="BOPH01000015">
    <property type="protein sequence ID" value="GIJ66111.1"/>
    <property type="molecule type" value="Genomic_DNA"/>
</dbReference>
<evidence type="ECO:0000256" key="2">
    <source>
        <dbReference type="ARBA" id="ARBA00009765"/>
    </source>
</evidence>
<dbReference type="PANTHER" id="PTHR46494">
    <property type="entry name" value="CORA FAMILY METAL ION TRANSPORTER (EUROFUNG)"/>
    <property type="match status" value="1"/>
</dbReference>
<protein>
    <submittedName>
        <fullName evidence="13">Magnesium transport protein CorA</fullName>
    </submittedName>
</protein>
<dbReference type="SUPFAM" id="SSF143865">
    <property type="entry name" value="CorA soluble domain-like"/>
    <property type="match status" value="1"/>
</dbReference>
<evidence type="ECO:0000256" key="4">
    <source>
        <dbReference type="ARBA" id="ARBA00022475"/>
    </source>
</evidence>
<evidence type="ECO:0000256" key="1">
    <source>
        <dbReference type="ARBA" id="ARBA00004651"/>
    </source>
</evidence>
<dbReference type="Gene3D" id="3.30.460.20">
    <property type="entry name" value="CorA soluble domain-like"/>
    <property type="match status" value="1"/>
</dbReference>
<evidence type="ECO:0000256" key="8">
    <source>
        <dbReference type="ARBA" id="ARBA00023065"/>
    </source>
</evidence>
<keyword evidence="6" id="KW-0460">Magnesium</keyword>
<feature type="transmembrane region" description="Helical" evidence="12">
    <location>
        <begin position="354"/>
        <end position="374"/>
    </location>
</feature>
<comment type="function">
    <text evidence="11">Mediates influx of magnesium ions. Alternates between open and closed states. Activated by low cytoplasmic Mg(2+) levels. Inactive when cytoplasmic Mg(2+) levels are high.</text>
</comment>
<evidence type="ECO:0000256" key="9">
    <source>
        <dbReference type="ARBA" id="ARBA00023136"/>
    </source>
</evidence>